<feature type="region of interest" description="Disordered" evidence="1">
    <location>
        <begin position="53"/>
        <end position="73"/>
    </location>
</feature>
<evidence type="ECO:0000256" key="1">
    <source>
        <dbReference type="SAM" id="MobiDB-lite"/>
    </source>
</evidence>
<organism evidence="2 3">
    <name type="scientific">Trichophyton equinum (strain ATCC MYA-4606 / CBS 127.97)</name>
    <name type="common">Horse ringworm fungus</name>
    <dbReference type="NCBI Taxonomy" id="559882"/>
    <lineage>
        <taxon>Eukaryota</taxon>
        <taxon>Fungi</taxon>
        <taxon>Dikarya</taxon>
        <taxon>Ascomycota</taxon>
        <taxon>Pezizomycotina</taxon>
        <taxon>Eurotiomycetes</taxon>
        <taxon>Eurotiomycetidae</taxon>
        <taxon>Onygenales</taxon>
        <taxon>Arthrodermataceae</taxon>
        <taxon>Trichophyton</taxon>
    </lineage>
</organism>
<keyword evidence="3" id="KW-1185">Reference proteome</keyword>
<proteinExistence type="predicted"/>
<dbReference type="HOGENOM" id="CLU_2122804_0_0_1"/>
<dbReference type="VEuPathDB" id="FungiDB:TEQG_04236"/>
<dbReference type="Proteomes" id="UP000009169">
    <property type="component" value="Unassembled WGS sequence"/>
</dbReference>
<sequence>MANSMARLTESQQALIPLVPGTVPQCPSRCYPDSDLTRLEVVQAREFAGPRDWSMAPVQGFPPGHPGYTVTNRTSGFTRPWGLDYRKLLEILNLGAAAKGLLTVRYTHANPVAQ</sequence>
<protein>
    <submittedName>
        <fullName evidence="2">Uncharacterized protein</fullName>
    </submittedName>
</protein>
<reference evidence="3" key="1">
    <citation type="journal article" date="2012" name="MBio">
        <title>Comparative genome analysis of Trichophyton rubrum and related dermatophytes reveals candidate genes involved in infection.</title>
        <authorList>
            <person name="Martinez D.A."/>
            <person name="Oliver B.G."/>
            <person name="Graeser Y."/>
            <person name="Goldberg J.M."/>
            <person name="Li W."/>
            <person name="Martinez-Rossi N.M."/>
            <person name="Monod M."/>
            <person name="Shelest E."/>
            <person name="Barton R.C."/>
            <person name="Birch E."/>
            <person name="Brakhage A.A."/>
            <person name="Chen Z."/>
            <person name="Gurr S.J."/>
            <person name="Heiman D."/>
            <person name="Heitman J."/>
            <person name="Kosti I."/>
            <person name="Rossi A."/>
            <person name="Saif S."/>
            <person name="Samalova M."/>
            <person name="Saunders C.W."/>
            <person name="Shea T."/>
            <person name="Summerbell R.C."/>
            <person name="Xu J."/>
            <person name="Young S."/>
            <person name="Zeng Q."/>
            <person name="Birren B.W."/>
            <person name="Cuomo C.A."/>
            <person name="White T.C."/>
        </authorList>
    </citation>
    <scope>NUCLEOTIDE SEQUENCE [LARGE SCALE GENOMIC DNA]</scope>
    <source>
        <strain evidence="3">ATCC MYA-4606 / CBS 127.97</strain>
    </source>
</reference>
<evidence type="ECO:0000313" key="2">
    <source>
        <dbReference type="EMBL" id="EGE05356.1"/>
    </source>
</evidence>
<dbReference type="AlphaFoldDB" id="F2PTY8"/>
<dbReference type="EMBL" id="DS995739">
    <property type="protein sequence ID" value="EGE05356.1"/>
    <property type="molecule type" value="Genomic_DNA"/>
</dbReference>
<name>F2PTY8_TRIEC</name>
<accession>F2PTY8</accession>
<gene>
    <name evidence="2" type="ORF">TEQG_04236</name>
</gene>
<evidence type="ECO:0000313" key="3">
    <source>
        <dbReference type="Proteomes" id="UP000009169"/>
    </source>
</evidence>